<gene>
    <name evidence="3" type="ORF">FLX08_28530</name>
</gene>
<comment type="caution">
    <text evidence="3">The sequence shown here is derived from an EMBL/GenBank/DDBJ whole genome shotgun (WGS) entry which is preliminary data.</text>
</comment>
<dbReference type="GO" id="GO:0016405">
    <property type="term" value="F:CoA-ligase activity"/>
    <property type="evidence" value="ECO:0007669"/>
    <property type="project" value="TreeGrafter"/>
</dbReference>
<dbReference type="RefSeq" id="WP_142623234.1">
    <property type="nucleotide sequence ID" value="NZ_VIRM01000043.1"/>
</dbReference>
<dbReference type="PANTHER" id="PTHR24096:SF323">
    <property type="entry name" value="BLR3536 PROTEIN"/>
    <property type="match status" value="1"/>
</dbReference>
<dbReference type="InterPro" id="IPR000873">
    <property type="entry name" value="AMP-dep_synth/lig_dom"/>
</dbReference>
<protein>
    <submittedName>
        <fullName evidence="3">Acyl-CoA synthetase</fullName>
    </submittedName>
</protein>
<dbReference type="Gene3D" id="3.30.300.30">
    <property type="match status" value="1"/>
</dbReference>
<feature type="domain" description="AMP-dependent synthetase/ligase" evidence="1">
    <location>
        <begin position="7"/>
        <end position="357"/>
    </location>
</feature>
<dbReference type="EMBL" id="VIRM01000043">
    <property type="protein sequence ID" value="TQS17629.1"/>
    <property type="molecule type" value="Genomic_DNA"/>
</dbReference>
<dbReference type="InterPro" id="IPR042099">
    <property type="entry name" value="ANL_N_sf"/>
</dbReference>
<evidence type="ECO:0000313" key="3">
    <source>
        <dbReference type="EMBL" id="TQS17629.1"/>
    </source>
</evidence>
<dbReference type="Gene3D" id="3.40.50.12780">
    <property type="entry name" value="N-terminal domain of ligase-like"/>
    <property type="match status" value="1"/>
</dbReference>
<sequence>MHPGAIAAVTPDKPAVIMAGSGRVVTFRELDEESNRLAHLLRAWGLKPGDHIAFMLENHPLFLVIAWAAHRSGLYYTAISSRLQADELSYIVDNCGARVFISSAKLAGVASAVTAATPGVELRLMADGVVPGFTSYEEAVAGQPVTPVEDECQGADMLYSSGTTGRPKGVKPPLSRAPLEAPGVLVQLIQGLFAPSADSVYLSPAPLYHAAPLRYSMSFQRLGATVVVMERFDPEEALALVERHGVTHAQWVPTMFVKMLKLPEEVRGRYDLSSLRCAVHAAAPCPVEVKERMMEWWGPIVHEYYAGTEGNCFLYASPEDWLTHKGTVGRPLLGVAHVCDEEGDELPPGEHGTVYFSDGPRFEYHGDPAKTASVQDPRGRGWTTLGDIGYLDEDGFLYLTDRRSYMIISGGVNIYPQEAENVLAMHPKVADVAVFGVPDSEMGEQVKAVVQPADPADAGPALEAELIAYCRERLAHYKCPKSVDFRDELPRHPTGKLYKRLLRDAYWPRTS</sequence>
<dbReference type="AlphaFoldDB" id="A0A544YLI4"/>
<dbReference type="PROSITE" id="PS00455">
    <property type="entry name" value="AMP_BINDING"/>
    <property type="match status" value="1"/>
</dbReference>
<evidence type="ECO:0000313" key="4">
    <source>
        <dbReference type="Proteomes" id="UP000316541"/>
    </source>
</evidence>
<dbReference type="InterPro" id="IPR025110">
    <property type="entry name" value="AMP-bd_C"/>
</dbReference>
<evidence type="ECO:0000259" key="2">
    <source>
        <dbReference type="Pfam" id="PF13193"/>
    </source>
</evidence>
<name>A0A544YLI4_9ACTN</name>
<dbReference type="InterPro" id="IPR045851">
    <property type="entry name" value="AMP-bd_C_sf"/>
</dbReference>
<reference evidence="3 4" key="1">
    <citation type="submission" date="2019-07" db="EMBL/GenBank/DDBJ databases">
        <title>Microbispora hainanensis DSM 45428.</title>
        <authorList>
            <person name="Thawai C."/>
        </authorList>
    </citation>
    <scope>NUCLEOTIDE SEQUENCE [LARGE SCALE GENOMIC DNA]</scope>
    <source>
        <strain evidence="3 4">DSM 45428</strain>
    </source>
</reference>
<dbReference type="Pfam" id="PF13193">
    <property type="entry name" value="AMP-binding_C"/>
    <property type="match status" value="1"/>
</dbReference>
<dbReference type="PANTHER" id="PTHR24096">
    <property type="entry name" value="LONG-CHAIN-FATTY-ACID--COA LIGASE"/>
    <property type="match status" value="1"/>
</dbReference>
<dbReference type="InterPro" id="IPR020845">
    <property type="entry name" value="AMP-binding_CS"/>
</dbReference>
<feature type="domain" description="AMP-binding enzyme C-terminal" evidence="2">
    <location>
        <begin position="418"/>
        <end position="496"/>
    </location>
</feature>
<dbReference type="Pfam" id="PF00501">
    <property type="entry name" value="AMP-binding"/>
    <property type="match status" value="1"/>
</dbReference>
<evidence type="ECO:0000259" key="1">
    <source>
        <dbReference type="Pfam" id="PF00501"/>
    </source>
</evidence>
<dbReference type="Proteomes" id="UP000316541">
    <property type="component" value="Unassembled WGS sequence"/>
</dbReference>
<organism evidence="3 4">
    <name type="scientific">Microbispora hainanensis</name>
    <dbReference type="NCBI Taxonomy" id="568844"/>
    <lineage>
        <taxon>Bacteria</taxon>
        <taxon>Bacillati</taxon>
        <taxon>Actinomycetota</taxon>
        <taxon>Actinomycetes</taxon>
        <taxon>Streptosporangiales</taxon>
        <taxon>Streptosporangiaceae</taxon>
        <taxon>Microbispora</taxon>
    </lineage>
</organism>
<proteinExistence type="predicted"/>
<accession>A0A544YLI4</accession>
<dbReference type="SUPFAM" id="SSF56801">
    <property type="entry name" value="Acetyl-CoA synthetase-like"/>
    <property type="match status" value="1"/>
</dbReference>